<feature type="transmembrane region" description="Helical" evidence="2">
    <location>
        <begin position="75"/>
        <end position="100"/>
    </location>
</feature>
<dbReference type="Pfam" id="PF13828">
    <property type="entry name" value="DUF4190"/>
    <property type="match status" value="1"/>
</dbReference>
<accession>A0A2A6RIE5</accession>
<feature type="compositionally biased region" description="Pro residues" evidence="1">
    <location>
        <begin position="32"/>
        <end position="46"/>
    </location>
</feature>
<comment type="caution">
    <text evidence="4">The sequence shown here is derived from an EMBL/GenBank/DDBJ whole genome shotgun (WGS) entry which is preliminary data.</text>
</comment>
<evidence type="ECO:0000256" key="2">
    <source>
        <dbReference type="SAM" id="Phobius"/>
    </source>
</evidence>
<sequence length="152" mass="16193">MQHCKQCGAQSEADQRFCYNCGARLEPTYAPPAPSAPTIPVPPPQAPLQYGGQHQPHQHQQYGQPQPHVIPNSTLAIASIVSGILAWTILPLLGALAAIIAGHMARSEIRNAGGNLSGDGLAVFGLVLGYAQMALMVLFFCFFLFVFVVALV</sequence>
<dbReference type="OrthoDB" id="6183992at2"/>
<protein>
    <recommendedName>
        <fullName evidence="3">DUF4190 domain-containing protein</fullName>
    </recommendedName>
</protein>
<feature type="region of interest" description="Disordered" evidence="1">
    <location>
        <begin position="32"/>
        <end position="65"/>
    </location>
</feature>
<evidence type="ECO:0000256" key="1">
    <source>
        <dbReference type="SAM" id="MobiDB-lite"/>
    </source>
</evidence>
<dbReference type="EMBL" id="NQWI01000058">
    <property type="protein sequence ID" value="PDW02638.1"/>
    <property type="molecule type" value="Genomic_DNA"/>
</dbReference>
<name>A0A2A6RIE5_9CHLR</name>
<dbReference type="Proteomes" id="UP000220527">
    <property type="component" value="Unassembled WGS sequence"/>
</dbReference>
<dbReference type="AlphaFoldDB" id="A0A2A6RIE5"/>
<keyword evidence="2" id="KW-1133">Transmembrane helix</keyword>
<keyword evidence="2" id="KW-0812">Transmembrane</keyword>
<feature type="compositionally biased region" description="Low complexity" evidence="1">
    <location>
        <begin position="47"/>
        <end position="65"/>
    </location>
</feature>
<keyword evidence="2" id="KW-0472">Membrane</keyword>
<reference evidence="5" key="1">
    <citation type="submission" date="2017-08" db="EMBL/GenBank/DDBJ databases">
        <authorList>
            <person name="Grouzdev D.S."/>
            <person name="Gaisin V.A."/>
            <person name="Rysina M.S."/>
            <person name="Gorlenko V.M."/>
        </authorList>
    </citation>
    <scope>NUCLEOTIDE SEQUENCE [LARGE SCALE GENOMIC DNA]</scope>
    <source>
        <strain evidence="5">Kir15-3F</strain>
    </source>
</reference>
<evidence type="ECO:0000259" key="3">
    <source>
        <dbReference type="Pfam" id="PF13828"/>
    </source>
</evidence>
<organism evidence="4 5">
    <name type="scientific">Candidatus Viridilinea mediisalina</name>
    <dbReference type="NCBI Taxonomy" id="2024553"/>
    <lineage>
        <taxon>Bacteria</taxon>
        <taxon>Bacillati</taxon>
        <taxon>Chloroflexota</taxon>
        <taxon>Chloroflexia</taxon>
        <taxon>Chloroflexales</taxon>
        <taxon>Chloroflexineae</taxon>
        <taxon>Oscillochloridaceae</taxon>
        <taxon>Candidatus Viridilinea</taxon>
    </lineage>
</organism>
<evidence type="ECO:0000313" key="4">
    <source>
        <dbReference type="EMBL" id="PDW02638.1"/>
    </source>
</evidence>
<feature type="domain" description="DUF4190" evidence="3">
    <location>
        <begin position="75"/>
        <end position="139"/>
    </location>
</feature>
<proteinExistence type="predicted"/>
<gene>
    <name evidence="4" type="ORF">CJ255_13015</name>
</gene>
<evidence type="ECO:0000313" key="5">
    <source>
        <dbReference type="Proteomes" id="UP000220527"/>
    </source>
</evidence>
<dbReference type="InterPro" id="IPR025241">
    <property type="entry name" value="DUF4190"/>
</dbReference>
<feature type="transmembrane region" description="Helical" evidence="2">
    <location>
        <begin position="121"/>
        <end position="151"/>
    </location>
</feature>
<keyword evidence="5" id="KW-1185">Reference proteome</keyword>